<dbReference type="EMBL" id="CM055740">
    <property type="protein sequence ID" value="KAJ8003147.1"/>
    <property type="molecule type" value="Genomic_DNA"/>
</dbReference>
<organism evidence="1 2">
    <name type="scientific">Dallia pectoralis</name>
    <name type="common">Alaska blackfish</name>
    <dbReference type="NCBI Taxonomy" id="75939"/>
    <lineage>
        <taxon>Eukaryota</taxon>
        <taxon>Metazoa</taxon>
        <taxon>Chordata</taxon>
        <taxon>Craniata</taxon>
        <taxon>Vertebrata</taxon>
        <taxon>Euteleostomi</taxon>
        <taxon>Actinopterygii</taxon>
        <taxon>Neopterygii</taxon>
        <taxon>Teleostei</taxon>
        <taxon>Protacanthopterygii</taxon>
        <taxon>Esociformes</taxon>
        <taxon>Umbridae</taxon>
        <taxon>Dallia</taxon>
    </lineage>
</organism>
<name>A0ACC2GI00_DALPE</name>
<reference evidence="1" key="1">
    <citation type="submission" date="2021-05" db="EMBL/GenBank/DDBJ databases">
        <authorList>
            <person name="Pan Q."/>
            <person name="Jouanno E."/>
            <person name="Zahm M."/>
            <person name="Klopp C."/>
            <person name="Cabau C."/>
            <person name="Louis A."/>
            <person name="Berthelot C."/>
            <person name="Parey E."/>
            <person name="Roest Crollius H."/>
            <person name="Montfort J."/>
            <person name="Robinson-Rechavi M."/>
            <person name="Bouchez O."/>
            <person name="Lampietro C."/>
            <person name="Lopez Roques C."/>
            <person name="Donnadieu C."/>
            <person name="Postlethwait J."/>
            <person name="Bobe J."/>
            <person name="Dillon D."/>
            <person name="Chandos A."/>
            <person name="von Hippel F."/>
            <person name="Guiguen Y."/>
        </authorList>
    </citation>
    <scope>NUCLEOTIDE SEQUENCE</scope>
    <source>
        <strain evidence="1">YG-Jan2019</strain>
    </source>
</reference>
<accession>A0ACC2GI00</accession>
<proteinExistence type="predicted"/>
<comment type="caution">
    <text evidence="1">The sequence shown here is derived from an EMBL/GenBank/DDBJ whole genome shotgun (WGS) entry which is preliminary data.</text>
</comment>
<sequence>MTDSGMDLTPLESSRQSFFIDANERHTAVQPEIVNLSANITPSTTLSVVNDCITIVTCSATISAYPGEPAERPLDLQGNVASVPLPLTTYKPFEPLAQIVYRRVDTPPVVSMVAATNTTPINLSYGASTADDRLSVAPTPAITNGGVMLSESAGAVDLSTSRPLRAMVALSSTSPGVVTNVVQDDGTPIDLTSGRNVCCDVIYKLPFTGSCRTQPPVITQPDNLFGYRDDHYQYDHAEVYSTKGMFGKAMSETNLADAGRFLYDGMTGYDYSGTSDSAIDLTAANVSADACVCLRIFPQYFGFASC</sequence>
<protein>
    <submittedName>
        <fullName evidence="1">Uncharacterized protein</fullName>
    </submittedName>
</protein>
<evidence type="ECO:0000313" key="2">
    <source>
        <dbReference type="Proteomes" id="UP001157502"/>
    </source>
</evidence>
<keyword evidence="2" id="KW-1185">Reference proteome</keyword>
<gene>
    <name evidence="1" type="ORF">DPEC_G00166360</name>
</gene>
<evidence type="ECO:0000313" key="1">
    <source>
        <dbReference type="EMBL" id="KAJ8003147.1"/>
    </source>
</evidence>
<dbReference type="Proteomes" id="UP001157502">
    <property type="component" value="Chromosome 13"/>
</dbReference>